<comment type="caution">
    <text evidence="1">The sequence shown here is derived from an EMBL/GenBank/DDBJ whole genome shotgun (WGS) entry which is preliminary data.</text>
</comment>
<reference evidence="1 2" key="1">
    <citation type="journal article" date="2015" name="BMC Genomics">
        <title>Genome mining reveals unlocked bioactive potential of marine Gram-negative bacteria.</title>
        <authorList>
            <person name="Machado H."/>
            <person name="Sonnenschein E.C."/>
            <person name="Melchiorsen J."/>
            <person name="Gram L."/>
        </authorList>
    </citation>
    <scope>NUCLEOTIDE SEQUENCE [LARGE SCALE GENOMIC DNA]</scope>
    <source>
        <strain evidence="1 2">S4054</strain>
    </source>
</reference>
<protein>
    <recommendedName>
        <fullName evidence="3">Transposase</fullName>
    </recommendedName>
</protein>
<organism evidence="1 2">
    <name type="scientific">Pseudoalteromonas luteoviolacea S4054</name>
    <dbReference type="NCBI Taxonomy" id="1129367"/>
    <lineage>
        <taxon>Bacteria</taxon>
        <taxon>Pseudomonadati</taxon>
        <taxon>Pseudomonadota</taxon>
        <taxon>Gammaproteobacteria</taxon>
        <taxon>Alteromonadales</taxon>
        <taxon>Pseudoalteromonadaceae</taxon>
        <taxon>Pseudoalteromonas</taxon>
    </lineage>
</organism>
<proteinExistence type="predicted"/>
<dbReference type="Proteomes" id="UP000033434">
    <property type="component" value="Unassembled WGS sequence"/>
</dbReference>
<name>A0A0F6AH27_9GAMM</name>
<gene>
    <name evidence="1" type="ORF">N479_26055</name>
</gene>
<sequence>GNPRKHMPKGLPFEFKYYVELVDLTGRCIREDKRGFITDSQPILARLNIQPENWLKLTTQFTSVFKGSVGRPDAKQKYCEHLKLKRRGNLTQCSELLA</sequence>
<evidence type="ECO:0008006" key="3">
    <source>
        <dbReference type="Google" id="ProtNLM"/>
    </source>
</evidence>
<dbReference type="PATRIC" id="fig|1129367.4.peg.513"/>
<evidence type="ECO:0000313" key="2">
    <source>
        <dbReference type="Proteomes" id="UP000033434"/>
    </source>
</evidence>
<dbReference type="AlphaFoldDB" id="A0A0F6AH27"/>
<feature type="non-terminal residue" evidence="1">
    <location>
        <position position="1"/>
    </location>
</feature>
<accession>A0A0F6AH27</accession>
<dbReference type="EMBL" id="AUXW01000056">
    <property type="protein sequence ID" value="KKE85453.1"/>
    <property type="molecule type" value="Genomic_DNA"/>
</dbReference>
<evidence type="ECO:0000313" key="1">
    <source>
        <dbReference type="EMBL" id="KKE85453.1"/>
    </source>
</evidence>